<dbReference type="Proteomes" id="UP000823399">
    <property type="component" value="Unassembled WGS sequence"/>
</dbReference>
<reference evidence="3" key="1">
    <citation type="journal article" date="2020" name="New Phytol.">
        <title>Comparative genomics reveals dynamic genome evolution in host specialist ectomycorrhizal fungi.</title>
        <authorList>
            <person name="Lofgren L.A."/>
            <person name="Nguyen N.H."/>
            <person name="Vilgalys R."/>
            <person name="Ruytinx J."/>
            <person name="Liao H.L."/>
            <person name="Branco S."/>
            <person name="Kuo A."/>
            <person name="LaButti K."/>
            <person name="Lipzen A."/>
            <person name="Andreopoulos W."/>
            <person name="Pangilinan J."/>
            <person name="Riley R."/>
            <person name="Hundley H."/>
            <person name="Na H."/>
            <person name="Barry K."/>
            <person name="Grigoriev I.V."/>
            <person name="Stajich J.E."/>
            <person name="Kennedy P.G."/>
        </authorList>
    </citation>
    <scope>NUCLEOTIDE SEQUENCE</scope>
    <source>
        <strain evidence="3">FC423</strain>
    </source>
</reference>
<keyword evidence="4" id="KW-1185">Reference proteome</keyword>
<dbReference type="GeneID" id="64696549"/>
<accession>A0A9P7JNS9</accession>
<evidence type="ECO:0000313" key="4">
    <source>
        <dbReference type="Proteomes" id="UP000823399"/>
    </source>
</evidence>
<proteinExistence type="predicted"/>
<dbReference type="Pfam" id="PF20149">
    <property type="entry name" value="DUF6532"/>
    <property type="match status" value="1"/>
</dbReference>
<organism evidence="3 4">
    <name type="scientific">Suillus discolor</name>
    <dbReference type="NCBI Taxonomy" id="1912936"/>
    <lineage>
        <taxon>Eukaryota</taxon>
        <taxon>Fungi</taxon>
        <taxon>Dikarya</taxon>
        <taxon>Basidiomycota</taxon>
        <taxon>Agaricomycotina</taxon>
        <taxon>Agaricomycetes</taxon>
        <taxon>Agaricomycetidae</taxon>
        <taxon>Boletales</taxon>
        <taxon>Suillineae</taxon>
        <taxon>Suillaceae</taxon>
        <taxon>Suillus</taxon>
    </lineage>
</organism>
<dbReference type="OrthoDB" id="2669376at2759"/>
<evidence type="ECO:0000313" key="3">
    <source>
        <dbReference type="EMBL" id="KAG2092803.1"/>
    </source>
</evidence>
<feature type="compositionally biased region" description="Low complexity" evidence="1">
    <location>
        <begin position="77"/>
        <end position="93"/>
    </location>
</feature>
<feature type="region of interest" description="Disordered" evidence="1">
    <location>
        <begin position="73"/>
        <end position="94"/>
    </location>
</feature>
<protein>
    <recommendedName>
        <fullName evidence="2">DUF6532 domain-containing protein</fullName>
    </recommendedName>
</protein>
<comment type="caution">
    <text evidence="3">The sequence shown here is derived from an EMBL/GenBank/DDBJ whole genome shotgun (WGS) entry which is preliminary data.</text>
</comment>
<dbReference type="RefSeq" id="XP_041286978.1">
    <property type="nucleotide sequence ID" value="XM_041434290.1"/>
</dbReference>
<gene>
    <name evidence="3" type="ORF">F5147DRAFT_657585</name>
</gene>
<dbReference type="AlphaFoldDB" id="A0A9P7JNS9"/>
<name>A0A9P7JNS9_9AGAM</name>
<evidence type="ECO:0000259" key="2">
    <source>
        <dbReference type="Pfam" id="PF20149"/>
    </source>
</evidence>
<feature type="domain" description="DUF6532" evidence="2">
    <location>
        <begin position="397"/>
        <end position="543"/>
    </location>
</feature>
<dbReference type="EMBL" id="JABBWM010000088">
    <property type="protein sequence ID" value="KAG2092803.1"/>
    <property type="molecule type" value="Genomic_DNA"/>
</dbReference>
<dbReference type="InterPro" id="IPR045341">
    <property type="entry name" value="DUF6532"/>
</dbReference>
<sequence>MSALAGYTRGGGLCRYNIHGDAEEEWLIICPERGATNRGGSNCLKFEPRVCGFETNENRLFIAAGHIESTARPFAMSSSPESKSNSLSNSSDSNFRHPVQYTLFQNSKQDEDCDLPTKRLKTLQTMWNFTSTPSSAATIYLNKRMLELSWITRRAIAARLRYQRLRSRELDLIKSILEDETELCQTQLSGVDVQIGCIRNMLQDAAVMAIASTGSRFDSNEAGPWCESSSDEESVAITASRGSSACPSDDSNNPWLSKSADLVRLWRRLNTIRYPEMSRSCVILPETSNSGLGNDIQKAACQPSSCTTWRPQVLPEMISRRLQSPVNGAFDLKDYDKTQQLALYWAQKRLVMDGATTSWIRNNTKDEKAKMATRIMEIIFQASIKFGCELTSNDYTKDFVAQALRQDRRWLAKAGEKFVHLHKLEPLSSGSKQERKIYMNKRRAVIYDANQPFEYYLHGIEETETSTNIVVFSNKAVKETHIKHWYESKKSPLCDEEMRSSIHTMPLDMLAETVTAARCAIDRYVEGRLSGSNPVPFATNVYANEQQLIKDAMVFALQQDLHRESFQRCLLNLHHRGLQKLYLILGLPVPQIPIYVPLTTAELSRPHPVPSHDTMTALPRPSTLLLFVEMDSQAPLIVVELQMMLAQMSNDILAWTRRSPDLNLKALDRIKCLSAYSAFD</sequence>
<evidence type="ECO:0000256" key="1">
    <source>
        <dbReference type="SAM" id="MobiDB-lite"/>
    </source>
</evidence>